<evidence type="ECO:0000259" key="3">
    <source>
        <dbReference type="PROSITE" id="PS51762"/>
    </source>
</evidence>
<organism evidence="4 5">
    <name type="scientific">Vanrija pseudolonga</name>
    <dbReference type="NCBI Taxonomy" id="143232"/>
    <lineage>
        <taxon>Eukaryota</taxon>
        <taxon>Fungi</taxon>
        <taxon>Dikarya</taxon>
        <taxon>Basidiomycota</taxon>
        <taxon>Agaricomycotina</taxon>
        <taxon>Tremellomycetes</taxon>
        <taxon>Trichosporonales</taxon>
        <taxon>Trichosporonaceae</taxon>
        <taxon>Vanrija</taxon>
    </lineage>
</organism>
<dbReference type="PANTHER" id="PTHR10963">
    <property type="entry name" value="GLYCOSYL HYDROLASE-RELATED"/>
    <property type="match status" value="1"/>
</dbReference>
<dbReference type="GeneID" id="87809395"/>
<dbReference type="GO" id="GO:0009251">
    <property type="term" value="P:glucan catabolic process"/>
    <property type="evidence" value="ECO:0007669"/>
    <property type="project" value="TreeGrafter"/>
</dbReference>
<feature type="region of interest" description="Disordered" evidence="1">
    <location>
        <begin position="327"/>
        <end position="382"/>
    </location>
</feature>
<dbReference type="PANTHER" id="PTHR10963:SF24">
    <property type="entry name" value="GLYCOSIDASE C21B10.07-RELATED"/>
    <property type="match status" value="1"/>
</dbReference>
<name>A0AAF0Y9S3_9TREE</name>
<keyword evidence="2" id="KW-0732">Signal</keyword>
<dbReference type="InterPro" id="IPR000757">
    <property type="entry name" value="Beta-glucanase-like"/>
</dbReference>
<dbReference type="Pfam" id="PF26113">
    <property type="entry name" value="GH16_XgeA"/>
    <property type="match status" value="1"/>
</dbReference>
<evidence type="ECO:0000256" key="1">
    <source>
        <dbReference type="SAM" id="MobiDB-lite"/>
    </source>
</evidence>
<dbReference type="RefSeq" id="XP_062628717.1">
    <property type="nucleotide sequence ID" value="XM_062772733.1"/>
</dbReference>
<dbReference type="EMBL" id="CP086717">
    <property type="protein sequence ID" value="WOO82685.1"/>
    <property type="molecule type" value="Genomic_DNA"/>
</dbReference>
<dbReference type="GO" id="GO:0004553">
    <property type="term" value="F:hydrolase activity, hydrolyzing O-glycosyl compounds"/>
    <property type="evidence" value="ECO:0007669"/>
    <property type="project" value="InterPro"/>
</dbReference>
<keyword evidence="5" id="KW-1185">Reference proteome</keyword>
<feature type="compositionally biased region" description="Low complexity" evidence="1">
    <location>
        <begin position="347"/>
        <end position="360"/>
    </location>
</feature>
<reference evidence="4" key="1">
    <citation type="submission" date="2023-10" db="EMBL/GenBank/DDBJ databases">
        <authorList>
            <person name="Noh H."/>
        </authorList>
    </citation>
    <scope>NUCLEOTIDE SEQUENCE</scope>
    <source>
        <strain evidence="4">DUCC4014</strain>
    </source>
</reference>
<sequence length="413" mass="42922">MKTATTLTALAALLPALVQAGTYPILDSMKGANFLDGWNFPVSTYDNTTNGDVFWATPQNTSLLYLNDAGRFVLKVDNTTFVPYNEKRYAPTLFSKKAYNANTVIVFDATHMPYGCSVWPAFWTQGANWPHGGEIDIVEGINQQTKNQIALHTGQICTQSKSQFTGTPGFDNCTIGANYDAGCVVTDPSENSYGAGFAAAGGGVFVTEWTDAFIKIWFFSRANVPASLTADAKTIDTSAFGTPVAWYDSSTCDLKNSLSAQTITLTTTLCGSWAGVASTLEQTCPPLTGTNTCYTQYVINDASATYKNAYFEINYVNVFSNASFETNPTSAGQSHSSPGGSQGAAAGGNSTTGGAAPSGSSGAGGASGSGGSASPSSSSKPSWARPVLDTSIGYLAWGAVAAAGIASGMAIAF</sequence>
<proteinExistence type="predicted"/>
<feature type="compositionally biased region" description="Gly residues" evidence="1">
    <location>
        <begin position="361"/>
        <end position="371"/>
    </location>
</feature>
<evidence type="ECO:0000256" key="2">
    <source>
        <dbReference type="SAM" id="SignalP"/>
    </source>
</evidence>
<feature type="signal peptide" evidence="2">
    <location>
        <begin position="1"/>
        <end position="20"/>
    </location>
</feature>
<evidence type="ECO:0000313" key="5">
    <source>
        <dbReference type="Proteomes" id="UP000827549"/>
    </source>
</evidence>
<feature type="compositionally biased region" description="Low complexity" evidence="1">
    <location>
        <begin position="372"/>
        <end position="382"/>
    </location>
</feature>
<dbReference type="PROSITE" id="PS51762">
    <property type="entry name" value="GH16_2"/>
    <property type="match status" value="1"/>
</dbReference>
<dbReference type="InterPro" id="IPR013320">
    <property type="entry name" value="ConA-like_dom_sf"/>
</dbReference>
<dbReference type="FunFam" id="2.60.120.200:FF:000179">
    <property type="entry name" value="Unplaced genomic scaffold supercont1.19, whole genome shotgun sequence"/>
    <property type="match status" value="1"/>
</dbReference>
<protein>
    <submittedName>
        <fullName evidence="4">Endo-1,3(4)-beta-glucanase</fullName>
    </submittedName>
</protein>
<dbReference type="InterPro" id="IPR050546">
    <property type="entry name" value="Glycosyl_Hydrlase_16"/>
</dbReference>
<feature type="compositionally biased region" description="Low complexity" evidence="1">
    <location>
        <begin position="330"/>
        <end position="339"/>
    </location>
</feature>
<dbReference type="Gene3D" id="2.60.120.200">
    <property type="match status" value="1"/>
</dbReference>
<gene>
    <name evidence="4" type="primary">AFUA_2G14360_0</name>
    <name evidence="4" type="ORF">LOC62_04G006169</name>
</gene>
<feature type="domain" description="GH16" evidence="3">
    <location>
        <begin position="16"/>
        <end position="324"/>
    </location>
</feature>
<accession>A0AAF0Y9S3</accession>
<dbReference type="Proteomes" id="UP000827549">
    <property type="component" value="Chromosome 4"/>
</dbReference>
<dbReference type="SUPFAM" id="SSF49899">
    <property type="entry name" value="Concanavalin A-like lectins/glucanases"/>
    <property type="match status" value="1"/>
</dbReference>
<evidence type="ECO:0000313" key="4">
    <source>
        <dbReference type="EMBL" id="WOO82685.1"/>
    </source>
</evidence>
<feature type="chain" id="PRO_5042272667" evidence="2">
    <location>
        <begin position="21"/>
        <end position="413"/>
    </location>
</feature>
<dbReference type="AlphaFoldDB" id="A0AAF0Y9S3"/>